<proteinExistence type="predicted"/>
<feature type="coiled-coil region" evidence="1">
    <location>
        <begin position="53"/>
        <end position="80"/>
    </location>
</feature>
<keyword evidence="1" id="KW-0175">Coiled coil</keyword>
<evidence type="ECO:0000313" key="2">
    <source>
        <dbReference type="EMBL" id="SVC37636.1"/>
    </source>
</evidence>
<feature type="non-terminal residue" evidence="2">
    <location>
        <position position="85"/>
    </location>
</feature>
<organism evidence="2">
    <name type="scientific">marine metagenome</name>
    <dbReference type="NCBI Taxonomy" id="408172"/>
    <lineage>
        <taxon>unclassified sequences</taxon>
        <taxon>metagenomes</taxon>
        <taxon>ecological metagenomes</taxon>
    </lineage>
</organism>
<evidence type="ECO:0000256" key="1">
    <source>
        <dbReference type="SAM" id="Coils"/>
    </source>
</evidence>
<dbReference type="AlphaFoldDB" id="A0A382LM47"/>
<accession>A0A382LM47</accession>
<gene>
    <name evidence="2" type="ORF">METZ01_LOCUS290490</name>
</gene>
<protein>
    <submittedName>
        <fullName evidence="2">Uncharacterized protein</fullName>
    </submittedName>
</protein>
<sequence>MVSESDFIAAFQAYHDALEDPAAKIDTIRPLVNDHLEQLIARLPGSVVQNAARERAMSELDRIEEMAKEKSVEVAEEVENWEEGI</sequence>
<name>A0A382LM47_9ZZZZ</name>
<reference evidence="2" key="1">
    <citation type="submission" date="2018-05" db="EMBL/GenBank/DDBJ databases">
        <authorList>
            <person name="Lanie J.A."/>
            <person name="Ng W.-L."/>
            <person name="Kazmierczak K.M."/>
            <person name="Andrzejewski T.M."/>
            <person name="Davidsen T.M."/>
            <person name="Wayne K.J."/>
            <person name="Tettelin H."/>
            <person name="Glass J.I."/>
            <person name="Rusch D."/>
            <person name="Podicherti R."/>
            <person name="Tsui H.-C.T."/>
            <person name="Winkler M.E."/>
        </authorList>
    </citation>
    <scope>NUCLEOTIDE SEQUENCE</scope>
</reference>
<dbReference type="EMBL" id="UINC01087885">
    <property type="protein sequence ID" value="SVC37636.1"/>
    <property type="molecule type" value="Genomic_DNA"/>
</dbReference>